<dbReference type="RefSeq" id="WP_092036880.1">
    <property type="nucleotide sequence ID" value="NZ_FOTK01000002.1"/>
</dbReference>
<feature type="transmembrane region" description="Helical" evidence="2">
    <location>
        <begin position="40"/>
        <end position="59"/>
    </location>
</feature>
<dbReference type="EMBL" id="FOTK01000002">
    <property type="protein sequence ID" value="SFL22545.1"/>
    <property type="molecule type" value="Genomic_DNA"/>
</dbReference>
<gene>
    <name evidence="3" type="ORF">SAMN05192568_100261</name>
</gene>
<keyword evidence="2" id="KW-1133">Transmembrane helix</keyword>
<dbReference type="OrthoDB" id="8004832at2"/>
<dbReference type="STRING" id="582667.SAMN05192568_100261"/>
<reference evidence="4" key="1">
    <citation type="submission" date="2016-10" db="EMBL/GenBank/DDBJ databases">
        <authorList>
            <person name="Varghese N."/>
            <person name="Submissions S."/>
        </authorList>
    </citation>
    <scope>NUCLEOTIDE SEQUENCE [LARGE SCALE GENOMIC DNA]</scope>
    <source>
        <strain evidence="4">BL36</strain>
    </source>
</reference>
<accession>A0A1I4FXG8</accession>
<evidence type="ECO:0000313" key="4">
    <source>
        <dbReference type="Proteomes" id="UP000199048"/>
    </source>
</evidence>
<dbReference type="AlphaFoldDB" id="A0A1I4FXG8"/>
<evidence type="ECO:0000313" key="3">
    <source>
        <dbReference type="EMBL" id="SFL22545.1"/>
    </source>
</evidence>
<name>A0A1I4FXG8_9HYPH</name>
<evidence type="ECO:0000256" key="2">
    <source>
        <dbReference type="SAM" id="Phobius"/>
    </source>
</evidence>
<keyword evidence="2" id="KW-0472">Membrane</keyword>
<organism evidence="3 4">
    <name type="scientific">Methylobacterium pseudosasicola</name>
    <dbReference type="NCBI Taxonomy" id="582667"/>
    <lineage>
        <taxon>Bacteria</taxon>
        <taxon>Pseudomonadati</taxon>
        <taxon>Pseudomonadota</taxon>
        <taxon>Alphaproteobacteria</taxon>
        <taxon>Hyphomicrobiales</taxon>
        <taxon>Methylobacteriaceae</taxon>
        <taxon>Methylobacterium</taxon>
    </lineage>
</organism>
<protein>
    <submittedName>
        <fullName evidence="3">Uncharacterized protein</fullName>
    </submittedName>
</protein>
<proteinExistence type="predicted"/>
<keyword evidence="4" id="KW-1185">Reference proteome</keyword>
<sequence>MALSLEGRWSDLGGDRFDPSGTGSARSLATIRAFCKPANLTFAAVLVLAWMALISWTGAGPKGWQARICADLSQTAQACTATIPAKDQSRVAAVAQFAP</sequence>
<keyword evidence="2" id="KW-0812">Transmembrane</keyword>
<evidence type="ECO:0000256" key="1">
    <source>
        <dbReference type="SAM" id="MobiDB-lite"/>
    </source>
</evidence>
<dbReference type="Proteomes" id="UP000199048">
    <property type="component" value="Unassembled WGS sequence"/>
</dbReference>
<feature type="region of interest" description="Disordered" evidence="1">
    <location>
        <begin position="1"/>
        <end position="23"/>
    </location>
</feature>